<dbReference type="OrthoDB" id="5162at2"/>
<evidence type="ECO:0000256" key="1">
    <source>
        <dbReference type="SAM" id="Phobius"/>
    </source>
</evidence>
<dbReference type="InterPro" id="IPR001610">
    <property type="entry name" value="PAC"/>
</dbReference>
<dbReference type="AlphaFoldDB" id="A0A1X7KE34"/>
<dbReference type="PROSITE" id="PS50113">
    <property type="entry name" value="PAC"/>
    <property type="match status" value="1"/>
</dbReference>
<dbReference type="PANTHER" id="PTHR45228:SF5">
    <property type="entry name" value="CYCLIC DI-GMP PHOSPHODIESTERASE VC_1348-RELATED"/>
    <property type="match status" value="1"/>
</dbReference>
<dbReference type="Gene3D" id="1.10.3210.10">
    <property type="entry name" value="Hypothetical protein af1432"/>
    <property type="match status" value="1"/>
</dbReference>
<dbReference type="RefSeq" id="WP_085545104.1">
    <property type="nucleotide sequence ID" value="NZ_FXBB01000026.1"/>
</dbReference>
<feature type="transmembrane region" description="Helical" evidence="1">
    <location>
        <begin position="287"/>
        <end position="306"/>
    </location>
</feature>
<organism evidence="5 6">
    <name type="scientific">Dethiosulfovibrio salsuginis</name>
    <dbReference type="NCBI Taxonomy" id="561720"/>
    <lineage>
        <taxon>Bacteria</taxon>
        <taxon>Thermotogati</taxon>
        <taxon>Synergistota</taxon>
        <taxon>Synergistia</taxon>
        <taxon>Synergistales</taxon>
        <taxon>Dethiosulfovibrionaceae</taxon>
        <taxon>Dethiosulfovibrio</taxon>
    </lineage>
</organism>
<dbReference type="CDD" id="cd00130">
    <property type="entry name" value="PAS"/>
    <property type="match status" value="1"/>
</dbReference>
<proteinExistence type="predicted"/>
<dbReference type="NCBIfam" id="TIGR00229">
    <property type="entry name" value="sensory_box"/>
    <property type="match status" value="1"/>
</dbReference>
<accession>A0A1X7KE34</accession>
<gene>
    <name evidence="5" type="ORF">SAMN06275492_1266</name>
</gene>
<dbReference type="SMART" id="SM00471">
    <property type="entry name" value="HDc"/>
    <property type="match status" value="1"/>
</dbReference>
<dbReference type="InterPro" id="IPR035965">
    <property type="entry name" value="PAS-like_dom_sf"/>
</dbReference>
<dbReference type="EMBL" id="FXBB01000026">
    <property type="protein sequence ID" value="SMG39338.1"/>
    <property type="molecule type" value="Genomic_DNA"/>
</dbReference>
<dbReference type="CDD" id="cd00077">
    <property type="entry name" value="HDc"/>
    <property type="match status" value="1"/>
</dbReference>
<dbReference type="InterPro" id="IPR003607">
    <property type="entry name" value="HD/PDEase_dom"/>
</dbReference>
<sequence length="652" mass="73297">MRANLILALFCLAVIALSSTALIVQLELDRKREIESAYRRTENMARAFQEHSLRTIQNVHHILNSLRDVYLKRGGLAMKSFSEVANASVARYAVESRRGQESLFNLLGVIDGSGNLVLSSQVPFVSVNVRERDYFKAHREGWRDFLVSPPVLGTATGKWFIPMSIPLFEEGDFGGLVLASVNPFVFSDFYSRISIGPGSVIAMVTLDGSVLAGVHDDRPLAMSQVIQDKKVLSVMSQIPNGSLMGDMIGDGNKRILSFRQIYPYDIFIVAGETEEYVLADFHRRRTVMIWSVLSFNFLVILFFIAFRAAKAREEATEERFQSFFEQNSVGFSITSPDGSWKHINDKFCRMLGYDKSELFSMTWRDISPEEDRAQEVIRFWSMVERGITESFSQKRYIRKDGSILDVEVSTYLIRDKDGDVAYLASSIQDITERLESQRLLAQRALELEKHRETIINSMAILAEYRDGDTGGHIQRTKAYVKLLLERSGGEALFPPEDLPLVWQSAALHDIGKVAVPDSVLLKPGPLSKEEFDQIKIHPVVGGEVLARTEGLLGGGAFISYARDITEYHHEKWDGSGYPHGLRGTDIPFLARVMAIADVYDALVSARPYKMAFSHSKAVSIIEEGAGSHFDPDLVQVFLSCEREFEAIYLHTS</sequence>
<keyword evidence="1" id="KW-0472">Membrane</keyword>
<dbReference type="CDD" id="cd12914">
    <property type="entry name" value="PDC1_DGC_like"/>
    <property type="match status" value="1"/>
</dbReference>
<dbReference type="InterPro" id="IPR000700">
    <property type="entry name" value="PAS-assoc_C"/>
</dbReference>
<dbReference type="SMART" id="SM00086">
    <property type="entry name" value="PAC"/>
    <property type="match status" value="1"/>
</dbReference>
<dbReference type="Proteomes" id="UP000193355">
    <property type="component" value="Unassembled WGS sequence"/>
</dbReference>
<dbReference type="PROSITE" id="PS51832">
    <property type="entry name" value="HD_GYP"/>
    <property type="match status" value="1"/>
</dbReference>
<name>A0A1X7KE34_9BACT</name>
<evidence type="ECO:0000259" key="4">
    <source>
        <dbReference type="PROSITE" id="PS51832"/>
    </source>
</evidence>
<dbReference type="SUPFAM" id="SSF109604">
    <property type="entry name" value="HD-domain/PDEase-like"/>
    <property type="match status" value="1"/>
</dbReference>
<dbReference type="InterPro" id="IPR037522">
    <property type="entry name" value="HD_GYP_dom"/>
</dbReference>
<dbReference type="SMART" id="SM00091">
    <property type="entry name" value="PAS"/>
    <property type="match status" value="1"/>
</dbReference>
<dbReference type="Pfam" id="PF13487">
    <property type="entry name" value="HD_5"/>
    <property type="match status" value="1"/>
</dbReference>
<dbReference type="InterPro" id="IPR000014">
    <property type="entry name" value="PAS"/>
</dbReference>
<evidence type="ECO:0000313" key="5">
    <source>
        <dbReference type="EMBL" id="SMG39338.1"/>
    </source>
</evidence>
<evidence type="ECO:0000259" key="3">
    <source>
        <dbReference type="PROSITE" id="PS50113"/>
    </source>
</evidence>
<feature type="domain" description="HD-GYP" evidence="4">
    <location>
        <begin position="447"/>
        <end position="652"/>
    </location>
</feature>
<dbReference type="Pfam" id="PF13426">
    <property type="entry name" value="PAS_9"/>
    <property type="match status" value="1"/>
</dbReference>
<keyword evidence="6" id="KW-1185">Reference proteome</keyword>
<dbReference type="Gene3D" id="3.30.450.20">
    <property type="entry name" value="PAS domain"/>
    <property type="match status" value="3"/>
</dbReference>
<keyword evidence="1" id="KW-1133">Transmembrane helix</keyword>
<protein>
    <submittedName>
        <fullName evidence="5">PAS domain S-box-containing protein</fullName>
    </submittedName>
</protein>
<dbReference type="PROSITE" id="PS50112">
    <property type="entry name" value="PAS"/>
    <property type="match status" value="1"/>
</dbReference>
<dbReference type="STRING" id="561720.SAMN06275492_1266"/>
<dbReference type="CDD" id="cd12915">
    <property type="entry name" value="PDC2_DGC_like"/>
    <property type="match status" value="1"/>
</dbReference>
<dbReference type="SUPFAM" id="SSF55785">
    <property type="entry name" value="PYP-like sensor domain (PAS domain)"/>
    <property type="match status" value="1"/>
</dbReference>
<evidence type="ECO:0000313" key="6">
    <source>
        <dbReference type="Proteomes" id="UP000193355"/>
    </source>
</evidence>
<feature type="domain" description="PAS" evidence="2">
    <location>
        <begin position="316"/>
        <end position="386"/>
    </location>
</feature>
<evidence type="ECO:0000259" key="2">
    <source>
        <dbReference type="PROSITE" id="PS50112"/>
    </source>
</evidence>
<dbReference type="InterPro" id="IPR052020">
    <property type="entry name" value="Cyclic_di-GMP/3'3'-cGAMP_PDE"/>
</dbReference>
<reference evidence="6" key="1">
    <citation type="submission" date="2017-04" db="EMBL/GenBank/DDBJ databases">
        <authorList>
            <person name="Varghese N."/>
            <person name="Submissions S."/>
        </authorList>
    </citation>
    <scope>NUCLEOTIDE SEQUENCE [LARGE SCALE GENOMIC DNA]</scope>
    <source>
        <strain evidence="6">USBA 82</strain>
    </source>
</reference>
<dbReference type="PANTHER" id="PTHR45228">
    <property type="entry name" value="CYCLIC DI-GMP PHOSPHODIESTERASE TM_0186-RELATED"/>
    <property type="match status" value="1"/>
</dbReference>
<feature type="domain" description="PAC" evidence="3">
    <location>
        <begin position="390"/>
        <end position="442"/>
    </location>
</feature>
<keyword evidence="1" id="KW-0812">Transmembrane</keyword>